<organism evidence="1 2">
    <name type="scientific">Trifolium medium</name>
    <dbReference type="NCBI Taxonomy" id="97028"/>
    <lineage>
        <taxon>Eukaryota</taxon>
        <taxon>Viridiplantae</taxon>
        <taxon>Streptophyta</taxon>
        <taxon>Embryophyta</taxon>
        <taxon>Tracheophyta</taxon>
        <taxon>Spermatophyta</taxon>
        <taxon>Magnoliopsida</taxon>
        <taxon>eudicotyledons</taxon>
        <taxon>Gunneridae</taxon>
        <taxon>Pentapetalae</taxon>
        <taxon>rosids</taxon>
        <taxon>fabids</taxon>
        <taxon>Fabales</taxon>
        <taxon>Fabaceae</taxon>
        <taxon>Papilionoideae</taxon>
        <taxon>50 kb inversion clade</taxon>
        <taxon>NPAAA clade</taxon>
        <taxon>Hologalegina</taxon>
        <taxon>IRL clade</taxon>
        <taxon>Trifolieae</taxon>
        <taxon>Trifolium</taxon>
    </lineage>
</organism>
<dbReference type="EMBL" id="LXQA010500376">
    <property type="protein sequence ID" value="MCI55704.1"/>
    <property type="molecule type" value="Genomic_DNA"/>
</dbReference>
<comment type="caution">
    <text evidence="1">The sequence shown here is derived from an EMBL/GenBank/DDBJ whole genome shotgun (WGS) entry which is preliminary data.</text>
</comment>
<reference evidence="1 2" key="1">
    <citation type="journal article" date="2018" name="Front. Plant Sci.">
        <title>Red Clover (Trifolium pratense) and Zigzag Clover (T. medium) - A Picture of Genomic Similarities and Differences.</title>
        <authorList>
            <person name="Dluhosova J."/>
            <person name="Istvanek J."/>
            <person name="Nedelnik J."/>
            <person name="Repkova J."/>
        </authorList>
    </citation>
    <scope>NUCLEOTIDE SEQUENCE [LARGE SCALE GENOMIC DNA]</scope>
    <source>
        <strain evidence="2">cv. 10/8</strain>
        <tissue evidence="1">Leaf</tissue>
    </source>
</reference>
<accession>A0A392T5A8</accession>
<evidence type="ECO:0000313" key="2">
    <source>
        <dbReference type="Proteomes" id="UP000265520"/>
    </source>
</evidence>
<sequence length="30" mass="3418">IPFFWDKNDALQVPTDGGTVNIAITLTWRK</sequence>
<dbReference type="Proteomes" id="UP000265520">
    <property type="component" value="Unassembled WGS sequence"/>
</dbReference>
<evidence type="ECO:0000313" key="1">
    <source>
        <dbReference type="EMBL" id="MCI55704.1"/>
    </source>
</evidence>
<proteinExistence type="predicted"/>
<name>A0A392T5A8_9FABA</name>
<dbReference type="AlphaFoldDB" id="A0A392T5A8"/>
<protein>
    <submittedName>
        <fullName evidence="1">Uncharacterized protein</fullName>
    </submittedName>
</protein>
<feature type="non-terminal residue" evidence="1">
    <location>
        <position position="1"/>
    </location>
</feature>
<keyword evidence="2" id="KW-1185">Reference proteome</keyword>